<reference evidence="2 3" key="1">
    <citation type="submission" date="2019-10" db="EMBL/GenBank/DDBJ databases">
        <title>Pseudomonas dajingensis sp. nov., isolated from the profound head ulcers of farmed Murray cod (Maccullochella peelii peelii).</title>
        <authorList>
            <person name="Liu Y."/>
        </authorList>
    </citation>
    <scope>NUCLEOTIDE SEQUENCE [LARGE SCALE GENOMIC DNA]</scope>
    <source>
        <strain evidence="2 3">MC042</strain>
    </source>
</reference>
<dbReference type="SUPFAM" id="SSF160631">
    <property type="entry name" value="SMI1/KNR4-like"/>
    <property type="match status" value="1"/>
</dbReference>
<name>A0A7X1PRC3_9PSED</name>
<dbReference type="InterPro" id="IPR018958">
    <property type="entry name" value="Knr4/Smi1-like_dom"/>
</dbReference>
<dbReference type="RefSeq" id="WP_152899462.1">
    <property type="nucleotide sequence ID" value="NZ_WHUV01000005.1"/>
</dbReference>
<dbReference type="InterPro" id="IPR037883">
    <property type="entry name" value="Knr4/Smi1-like_sf"/>
</dbReference>
<dbReference type="AlphaFoldDB" id="A0A7X1PRC3"/>
<dbReference type="Gene3D" id="3.40.1580.10">
    <property type="entry name" value="SMI1/KNR4-like"/>
    <property type="match status" value="1"/>
</dbReference>
<dbReference type="Proteomes" id="UP000486534">
    <property type="component" value="Unassembled WGS sequence"/>
</dbReference>
<dbReference type="EMBL" id="WHUV01000005">
    <property type="protein sequence ID" value="MQA57034.1"/>
    <property type="molecule type" value="Genomic_DNA"/>
</dbReference>
<accession>A0A7X1PRC3</accession>
<comment type="caution">
    <text evidence="2">The sequence shown here is derived from an EMBL/GenBank/DDBJ whole genome shotgun (WGS) entry which is preliminary data.</text>
</comment>
<protein>
    <recommendedName>
        <fullName evidence="1">Knr4/Smi1-like domain-containing protein</fullName>
    </recommendedName>
</protein>
<dbReference type="SMART" id="SM00860">
    <property type="entry name" value="SMI1_KNR4"/>
    <property type="match status" value="1"/>
</dbReference>
<proteinExistence type="predicted"/>
<sequence>MDFDHFKQLLDHQRKANPIWFELPSDSLASEAAIIEFEKAMALRLPGQYRHFLKTYGGGYFALGIVYSLDQASDFNLGRNNSVGSSHLLFSDNGCGDFYGFGIENGQCLEQVLFFDHGLEQWQQTRYPGLFSFLADTALAN</sequence>
<organism evidence="2 3">
    <name type="scientific">Pseudomonas piscis</name>
    <dbReference type="NCBI Taxonomy" id="2614538"/>
    <lineage>
        <taxon>Bacteria</taxon>
        <taxon>Pseudomonadati</taxon>
        <taxon>Pseudomonadota</taxon>
        <taxon>Gammaproteobacteria</taxon>
        <taxon>Pseudomonadales</taxon>
        <taxon>Pseudomonadaceae</taxon>
        <taxon>Pseudomonas</taxon>
    </lineage>
</organism>
<evidence type="ECO:0000313" key="3">
    <source>
        <dbReference type="Proteomes" id="UP000486534"/>
    </source>
</evidence>
<feature type="domain" description="Knr4/Smi1-like" evidence="1">
    <location>
        <begin position="28"/>
        <end position="136"/>
    </location>
</feature>
<gene>
    <name evidence="2" type="ORF">GDH07_27300</name>
</gene>
<evidence type="ECO:0000259" key="1">
    <source>
        <dbReference type="SMART" id="SM00860"/>
    </source>
</evidence>
<dbReference type="Pfam" id="PF14568">
    <property type="entry name" value="SUKH_6"/>
    <property type="match status" value="1"/>
</dbReference>
<evidence type="ECO:0000313" key="2">
    <source>
        <dbReference type="EMBL" id="MQA57034.1"/>
    </source>
</evidence>